<evidence type="ECO:0000256" key="9">
    <source>
        <dbReference type="ARBA" id="ARBA00023136"/>
    </source>
</evidence>
<keyword evidence="5 11" id="KW-0999">Mitochondrion inner membrane</keyword>
<proteinExistence type="inferred from homology"/>
<evidence type="ECO:0000256" key="4">
    <source>
        <dbReference type="ARBA" id="ARBA00022692"/>
    </source>
</evidence>
<comment type="function">
    <text evidence="10">Component of the MICOS complex, a large protein complex of the mitochondrial inner membrane that plays crucial roles in the maintenance of crista junctions, inner membrane architecture, and formation of contact sites to the outer membrane. Plays a role in keeping cristae membranes connected to the inner boundary membrane. Also promotes protein import via the mitochondrial intermembrane space assembly (MIA) pathway.</text>
</comment>
<dbReference type="InParanoid" id="W4KCF0"/>
<evidence type="ECO:0000256" key="7">
    <source>
        <dbReference type="ARBA" id="ARBA00023054"/>
    </source>
</evidence>
<dbReference type="GO" id="GO:0061617">
    <property type="term" value="C:MICOS complex"/>
    <property type="evidence" value="ECO:0007669"/>
    <property type="project" value="TreeGrafter"/>
</dbReference>
<feature type="compositionally biased region" description="Basic and acidic residues" evidence="13">
    <location>
        <begin position="1"/>
        <end position="11"/>
    </location>
</feature>
<evidence type="ECO:0000256" key="1">
    <source>
        <dbReference type="ARBA" id="ARBA00004434"/>
    </source>
</evidence>
<sequence length="510" mass="56240">AAERQSQEAKGKVQKVVGQLKTDIKANEEKVYEQGAKAAAIAKHKAEQFSEGVEDLVRQAEAALSGKPIDPSSGAAATPSQSVPAETEAHAKPSNLYDIPLPLGHEPPPGYSRPAPPKPPKAPAKEEAPAPLPLIAPVVAELSSSEPVLAHLASTIDNLASFLNSNPSASSKARDVLDTAKTDLTELAHNFDRVKEEEERKLERQMDEQSREYTLKLLELELEAQDKLANQEAGFLEYLDEEKTKLASFYREKMQQELEIQKEIINERLKEEIIAQGIELQRRWIREIKVRVEQERGGRLAKLDELAANLKRLERVALDNSSYLDQNLHIHSLWSAIRALHNAVDAPARKPFRDELRVLRHIAAAKDDPIVSTALEALEASDVPDVGVEPFVDLASWFTTSVAPRVSSVALVPDQNAGLLSHIASHVFSAFTFRRQGLVSGDDVLSTLSRAEHYLHEKDLDSATRELNQLAGTAKVLVKDWLEAARRRLEVQQALDVVEAQATVASLLVV</sequence>
<accession>W4KCF0</accession>
<evidence type="ECO:0000313" key="15">
    <source>
        <dbReference type="Proteomes" id="UP000030671"/>
    </source>
</evidence>
<evidence type="ECO:0000313" key="14">
    <source>
        <dbReference type="EMBL" id="ETW83409.1"/>
    </source>
</evidence>
<dbReference type="OrthoDB" id="10261039at2759"/>
<keyword evidence="9" id="KW-0472">Membrane</keyword>
<feature type="coiled-coil region" evidence="12">
    <location>
        <begin position="177"/>
        <end position="212"/>
    </location>
</feature>
<comment type="subunit">
    <text evidence="11">Component of the mitochondrial contact site and cristae organizing system (MICOS) complex.</text>
</comment>
<keyword evidence="8 11" id="KW-0496">Mitochondrion</keyword>
<dbReference type="AlphaFoldDB" id="W4KCF0"/>
<name>W4KCF0_HETIT</name>
<evidence type="ECO:0000256" key="10">
    <source>
        <dbReference type="ARBA" id="ARBA00025571"/>
    </source>
</evidence>
<dbReference type="Pfam" id="PF09731">
    <property type="entry name" value="Mitofilin"/>
    <property type="match status" value="1"/>
</dbReference>
<dbReference type="InterPro" id="IPR019133">
    <property type="entry name" value="MIC60"/>
</dbReference>
<dbReference type="PANTHER" id="PTHR15415">
    <property type="entry name" value="MITOFILIN"/>
    <property type="match status" value="1"/>
</dbReference>
<comment type="subcellular location">
    <subcellularLocation>
        <location evidence="1 11">Mitochondrion inner membrane</location>
        <topology evidence="1 11">Single-pass membrane protein</topology>
    </subcellularLocation>
</comment>
<dbReference type="eggNOG" id="KOG1854">
    <property type="taxonomic scope" value="Eukaryota"/>
</dbReference>
<feature type="region of interest" description="Disordered" evidence="13">
    <location>
        <begin position="1"/>
        <end position="27"/>
    </location>
</feature>
<feature type="compositionally biased region" description="Pro residues" evidence="13">
    <location>
        <begin position="105"/>
        <end position="122"/>
    </location>
</feature>
<evidence type="ECO:0000256" key="12">
    <source>
        <dbReference type="SAM" id="Coils"/>
    </source>
</evidence>
<keyword evidence="15" id="KW-1185">Reference proteome</keyword>
<dbReference type="EMBL" id="KI925457">
    <property type="protein sequence ID" value="ETW83409.1"/>
    <property type="molecule type" value="Genomic_DNA"/>
</dbReference>
<evidence type="ECO:0000256" key="5">
    <source>
        <dbReference type="ARBA" id="ARBA00022792"/>
    </source>
</evidence>
<organism evidence="14 15">
    <name type="scientific">Heterobasidion irregulare (strain TC 32-1)</name>
    <dbReference type="NCBI Taxonomy" id="747525"/>
    <lineage>
        <taxon>Eukaryota</taxon>
        <taxon>Fungi</taxon>
        <taxon>Dikarya</taxon>
        <taxon>Basidiomycota</taxon>
        <taxon>Agaricomycotina</taxon>
        <taxon>Agaricomycetes</taxon>
        <taxon>Russulales</taxon>
        <taxon>Bondarzewiaceae</taxon>
        <taxon>Heterobasidion</taxon>
        <taxon>Heterobasidion annosum species complex</taxon>
    </lineage>
</organism>
<dbReference type="GeneID" id="20678429"/>
<evidence type="ECO:0000256" key="2">
    <source>
        <dbReference type="ARBA" id="ARBA00010877"/>
    </source>
</evidence>
<evidence type="ECO:0000256" key="3">
    <source>
        <dbReference type="ARBA" id="ARBA00018116"/>
    </source>
</evidence>
<keyword evidence="7 12" id="KW-0175">Coiled coil</keyword>
<keyword evidence="4 11" id="KW-0812">Transmembrane</keyword>
<reference evidence="14 15" key="1">
    <citation type="journal article" date="2012" name="New Phytol.">
        <title>Insight into trade-off between wood decay and parasitism from the genome of a fungal forest pathogen.</title>
        <authorList>
            <person name="Olson A."/>
            <person name="Aerts A."/>
            <person name="Asiegbu F."/>
            <person name="Belbahri L."/>
            <person name="Bouzid O."/>
            <person name="Broberg A."/>
            <person name="Canback B."/>
            <person name="Coutinho P.M."/>
            <person name="Cullen D."/>
            <person name="Dalman K."/>
            <person name="Deflorio G."/>
            <person name="van Diepen L.T."/>
            <person name="Dunand C."/>
            <person name="Duplessis S."/>
            <person name="Durling M."/>
            <person name="Gonthier P."/>
            <person name="Grimwood J."/>
            <person name="Fossdal C.G."/>
            <person name="Hansson D."/>
            <person name="Henrissat B."/>
            <person name="Hietala A."/>
            <person name="Himmelstrand K."/>
            <person name="Hoffmeister D."/>
            <person name="Hogberg N."/>
            <person name="James T.Y."/>
            <person name="Karlsson M."/>
            <person name="Kohler A."/>
            <person name="Kues U."/>
            <person name="Lee Y.H."/>
            <person name="Lin Y.C."/>
            <person name="Lind M."/>
            <person name="Lindquist E."/>
            <person name="Lombard V."/>
            <person name="Lucas S."/>
            <person name="Lunden K."/>
            <person name="Morin E."/>
            <person name="Murat C."/>
            <person name="Park J."/>
            <person name="Raffaello T."/>
            <person name="Rouze P."/>
            <person name="Salamov A."/>
            <person name="Schmutz J."/>
            <person name="Solheim H."/>
            <person name="Stahlberg J."/>
            <person name="Velez H."/>
            <person name="de Vries R.P."/>
            <person name="Wiebenga A."/>
            <person name="Woodward S."/>
            <person name="Yakovlev I."/>
            <person name="Garbelotto M."/>
            <person name="Martin F."/>
            <person name="Grigoriev I.V."/>
            <person name="Stenlid J."/>
        </authorList>
    </citation>
    <scope>NUCLEOTIDE SEQUENCE [LARGE SCALE GENOMIC DNA]</scope>
    <source>
        <strain evidence="14 15">TC 32-1</strain>
    </source>
</reference>
<dbReference type="PANTHER" id="PTHR15415:SF7">
    <property type="entry name" value="MICOS COMPLEX SUBUNIT MIC60"/>
    <property type="match status" value="1"/>
</dbReference>
<dbReference type="STRING" id="747525.W4KCF0"/>
<evidence type="ECO:0000256" key="8">
    <source>
        <dbReference type="ARBA" id="ARBA00023128"/>
    </source>
</evidence>
<dbReference type="HOGENOM" id="CLU_008024_1_1_1"/>
<dbReference type="FunCoup" id="W4KCF0">
    <property type="interactions" value="104"/>
</dbReference>
<dbReference type="GO" id="GO:0042407">
    <property type="term" value="P:cristae formation"/>
    <property type="evidence" value="ECO:0007669"/>
    <property type="project" value="TreeGrafter"/>
</dbReference>
<dbReference type="KEGG" id="hir:HETIRDRAFT_58292"/>
<dbReference type="RefSeq" id="XP_009544694.1">
    <property type="nucleotide sequence ID" value="XM_009546399.1"/>
</dbReference>
<protein>
    <recommendedName>
        <fullName evidence="3 11">MICOS complex subunit MIC60</fullName>
    </recommendedName>
    <alternativeName>
        <fullName evidence="11">Mitofilin</fullName>
    </alternativeName>
</protein>
<evidence type="ECO:0000256" key="13">
    <source>
        <dbReference type="SAM" id="MobiDB-lite"/>
    </source>
</evidence>
<feature type="region of interest" description="Disordered" evidence="13">
    <location>
        <begin position="61"/>
        <end position="127"/>
    </location>
</feature>
<feature type="non-terminal residue" evidence="14">
    <location>
        <position position="1"/>
    </location>
</feature>
<dbReference type="Proteomes" id="UP000030671">
    <property type="component" value="Unassembled WGS sequence"/>
</dbReference>
<gene>
    <name evidence="14" type="ORF">HETIRDRAFT_58292</name>
</gene>
<comment type="similarity">
    <text evidence="2 11">Belongs to the MICOS complex subunit Mic60 family.</text>
</comment>
<keyword evidence="6" id="KW-1133">Transmembrane helix</keyword>
<evidence type="ECO:0000256" key="11">
    <source>
        <dbReference type="RuleBase" id="RU363000"/>
    </source>
</evidence>
<evidence type="ECO:0000256" key="6">
    <source>
        <dbReference type="ARBA" id="ARBA00022989"/>
    </source>
</evidence>